<accession>H1XUD6</accession>
<reference evidence="3 6" key="2">
    <citation type="submission" date="2016-11" db="EMBL/GenBank/DDBJ databases">
        <title>Genomic analysis of Caldithrix abyssi and proposal of a novel bacterial phylum Caldithrichaeota.</title>
        <authorList>
            <person name="Kublanov I."/>
            <person name="Sigalova O."/>
            <person name="Gavrilov S."/>
            <person name="Lebedinsky A."/>
            <person name="Ivanova N."/>
            <person name="Daum C."/>
            <person name="Reddy T."/>
            <person name="Klenk H.P."/>
            <person name="Goker M."/>
            <person name="Reva O."/>
            <person name="Miroshnichenko M."/>
            <person name="Kyprides N."/>
            <person name="Woyke T."/>
            <person name="Gelfand M."/>
        </authorList>
    </citation>
    <scope>NUCLEOTIDE SEQUENCE [LARGE SCALE GENOMIC DNA]</scope>
    <source>
        <strain evidence="3 6">LF13</strain>
    </source>
</reference>
<dbReference type="PaxDb" id="880073-Calab_3156"/>
<dbReference type="RefSeq" id="WP_006930116.1">
    <property type="nucleotide sequence ID" value="NZ_CM001402.1"/>
</dbReference>
<dbReference type="InterPro" id="IPR005537">
    <property type="entry name" value="RAMP_III_fam"/>
</dbReference>
<dbReference type="Pfam" id="PF03787">
    <property type="entry name" value="RAMPs"/>
    <property type="match status" value="2"/>
</dbReference>
<feature type="domain" description="CRISPR type III-associated protein" evidence="2">
    <location>
        <begin position="11"/>
        <end position="187"/>
    </location>
</feature>
<proteinExistence type="predicted"/>
<name>H1XUD6_CALAY</name>
<dbReference type="eggNOG" id="COG1337">
    <property type="taxonomic scope" value="Bacteria"/>
</dbReference>
<dbReference type="InterPro" id="IPR052216">
    <property type="entry name" value="CRISPR_Csm3_endoribonuclease"/>
</dbReference>
<gene>
    <name evidence="3" type="primary">csm3</name>
    <name evidence="3" type="ORF">Cabys_2035</name>
    <name evidence="4" type="ORF">Calab_3156</name>
</gene>
<organism evidence="4 5">
    <name type="scientific">Caldithrix abyssi DSM 13497</name>
    <dbReference type="NCBI Taxonomy" id="880073"/>
    <lineage>
        <taxon>Bacteria</taxon>
        <taxon>Pseudomonadati</taxon>
        <taxon>Calditrichota</taxon>
        <taxon>Calditrichia</taxon>
        <taxon>Calditrichales</taxon>
        <taxon>Calditrichaceae</taxon>
        <taxon>Caldithrix</taxon>
    </lineage>
</organism>
<dbReference type="EMBL" id="CM001402">
    <property type="protein sequence ID" value="EHO42762.1"/>
    <property type="molecule type" value="Genomic_DNA"/>
</dbReference>
<dbReference type="STRING" id="880073.Cabys_2035"/>
<protein>
    <submittedName>
        <fullName evidence="3">CRISPR/Cas system CSM-associated protein Csm3, group 7 of RAMP superfamily</fullName>
    </submittedName>
</protein>
<sequence>MNYRYCARILLEATTPLKIGTGEAGLITDELVATDANGLPVIPGTALTGVLRHSFKDESKIKNVFGFQEKKEGKGSRLIISNANFVGKDGEVIDGLADIDFSDEFYKNFKLLPVRDHTRITEKGVADSEAHGKFDEQIVYKGCRFVFDMELIGDKNDVALWQELLSKLRSPLFRIGSGTRKGFGELKIVRLDEEIFDLTNDVQKYMSRSAKLSVPKNEFKAKLVSDDQLITYELYLEAEDFFIFSSGYGDNETDTVVKKEPYIIWSDGKPTFTEEKILLPATSVKGAISHRTAFHYNRLAGYFADQIPVEDHKNYVGENNTAVRALFGFAKNSEEDENYGQRGRVIFSDLFVRAAGEKIFDHVAIDRFTGGAIDGALYNEKVVFTDENIILKIAVEKEALENDDKIMEAFECTLKDIATGMLPLGGNVMRGHGSFTGKVFKNGKDI</sequence>
<keyword evidence="5" id="KW-1185">Reference proteome</keyword>
<evidence type="ECO:0000313" key="6">
    <source>
        <dbReference type="Proteomes" id="UP000183868"/>
    </source>
</evidence>
<dbReference type="PANTHER" id="PTHR35579:SF3">
    <property type="entry name" value="CRISPR SYSTEM CMS ENDORIBONUCLEASE CSM3"/>
    <property type="match status" value="1"/>
</dbReference>
<dbReference type="CDD" id="cd09726">
    <property type="entry name" value="RAMP_I_III"/>
    <property type="match status" value="2"/>
</dbReference>
<evidence type="ECO:0000313" key="4">
    <source>
        <dbReference type="EMBL" id="EHO42762.1"/>
    </source>
</evidence>
<dbReference type="EMBL" id="CP018099">
    <property type="protein sequence ID" value="APF18784.1"/>
    <property type="molecule type" value="Genomic_DNA"/>
</dbReference>
<dbReference type="Proteomes" id="UP000004671">
    <property type="component" value="Chromosome"/>
</dbReference>
<dbReference type="PANTHER" id="PTHR35579">
    <property type="entry name" value="CRISPR SYSTEM CMS ENDORIBONUCLEASE CSM3"/>
    <property type="match status" value="1"/>
</dbReference>
<evidence type="ECO:0000259" key="2">
    <source>
        <dbReference type="Pfam" id="PF03787"/>
    </source>
</evidence>
<dbReference type="AlphaFoldDB" id="H1XUD6"/>
<evidence type="ECO:0000256" key="1">
    <source>
        <dbReference type="ARBA" id="ARBA00023118"/>
    </source>
</evidence>
<evidence type="ECO:0000313" key="5">
    <source>
        <dbReference type="Proteomes" id="UP000004671"/>
    </source>
</evidence>
<dbReference type="HOGENOM" id="CLU_041901_0_0_0"/>
<reference evidence="4 5" key="1">
    <citation type="submission" date="2011-09" db="EMBL/GenBank/DDBJ databases">
        <title>The permanent draft genome of Caldithrix abyssi DSM 13497.</title>
        <authorList>
            <consortium name="US DOE Joint Genome Institute (JGI-PGF)"/>
            <person name="Lucas S."/>
            <person name="Han J."/>
            <person name="Lapidus A."/>
            <person name="Bruce D."/>
            <person name="Goodwin L."/>
            <person name="Pitluck S."/>
            <person name="Peters L."/>
            <person name="Kyrpides N."/>
            <person name="Mavromatis K."/>
            <person name="Ivanova N."/>
            <person name="Mikhailova N."/>
            <person name="Chertkov O."/>
            <person name="Detter J.C."/>
            <person name="Tapia R."/>
            <person name="Han C."/>
            <person name="Land M."/>
            <person name="Hauser L."/>
            <person name="Markowitz V."/>
            <person name="Cheng J.-F."/>
            <person name="Hugenholtz P."/>
            <person name="Woyke T."/>
            <person name="Wu D."/>
            <person name="Spring S."/>
            <person name="Brambilla E."/>
            <person name="Klenk H.-P."/>
            <person name="Eisen J.A."/>
        </authorList>
    </citation>
    <scope>NUCLEOTIDE SEQUENCE [LARGE SCALE GENOMIC DNA]</scope>
    <source>
        <strain evidence="4 5">DSM 13497</strain>
    </source>
</reference>
<dbReference type="InParanoid" id="H1XUD6"/>
<feature type="domain" description="CRISPR type III-associated protein" evidence="2">
    <location>
        <begin position="277"/>
        <end position="435"/>
    </location>
</feature>
<dbReference type="GO" id="GO:0051607">
    <property type="term" value="P:defense response to virus"/>
    <property type="evidence" value="ECO:0007669"/>
    <property type="project" value="UniProtKB-KW"/>
</dbReference>
<dbReference type="OrthoDB" id="1063910at2"/>
<evidence type="ECO:0000313" key="3">
    <source>
        <dbReference type="EMBL" id="APF18784.1"/>
    </source>
</evidence>
<dbReference type="Proteomes" id="UP000183868">
    <property type="component" value="Chromosome"/>
</dbReference>
<keyword evidence="1" id="KW-0051">Antiviral defense</keyword>
<dbReference type="KEGG" id="caby:Cabys_2035"/>